<reference evidence="2" key="1">
    <citation type="submission" date="2021-02" db="EMBL/GenBank/DDBJ databases">
        <authorList>
            <person name="Nowell W R."/>
        </authorList>
    </citation>
    <scope>NUCLEOTIDE SEQUENCE</scope>
</reference>
<dbReference type="Proteomes" id="UP000681720">
    <property type="component" value="Unassembled WGS sequence"/>
</dbReference>
<sequence>MEKEQKRRKENHRNVPSISAQQHPEMRTLHLEPTSMCSSKTTLSGYSIQYQSCIRFGMRYDRSVPLRS</sequence>
<accession>A0A8S3K9M7</accession>
<evidence type="ECO:0000313" key="3">
    <source>
        <dbReference type="Proteomes" id="UP000681720"/>
    </source>
</evidence>
<evidence type="ECO:0000256" key="1">
    <source>
        <dbReference type="SAM" id="MobiDB-lite"/>
    </source>
</evidence>
<dbReference type="AlphaFoldDB" id="A0A8S3K9M7"/>
<evidence type="ECO:0000313" key="2">
    <source>
        <dbReference type="EMBL" id="CAF5227289.1"/>
    </source>
</evidence>
<dbReference type="EMBL" id="CAJOBJ010380585">
    <property type="protein sequence ID" value="CAF5227289.1"/>
    <property type="molecule type" value="Genomic_DNA"/>
</dbReference>
<comment type="caution">
    <text evidence="2">The sequence shown here is derived from an EMBL/GenBank/DDBJ whole genome shotgun (WGS) entry which is preliminary data.</text>
</comment>
<gene>
    <name evidence="2" type="ORF">GIL414_LOCUS87568</name>
</gene>
<feature type="region of interest" description="Disordered" evidence="1">
    <location>
        <begin position="1"/>
        <end position="27"/>
    </location>
</feature>
<organism evidence="2 3">
    <name type="scientific">Rotaria magnacalcarata</name>
    <dbReference type="NCBI Taxonomy" id="392030"/>
    <lineage>
        <taxon>Eukaryota</taxon>
        <taxon>Metazoa</taxon>
        <taxon>Spiralia</taxon>
        <taxon>Gnathifera</taxon>
        <taxon>Rotifera</taxon>
        <taxon>Eurotatoria</taxon>
        <taxon>Bdelloidea</taxon>
        <taxon>Philodinida</taxon>
        <taxon>Philodinidae</taxon>
        <taxon>Rotaria</taxon>
    </lineage>
</organism>
<feature type="non-terminal residue" evidence="2">
    <location>
        <position position="68"/>
    </location>
</feature>
<name>A0A8S3K9M7_9BILA</name>
<proteinExistence type="predicted"/>
<protein>
    <submittedName>
        <fullName evidence="2">Uncharacterized protein</fullName>
    </submittedName>
</protein>